<gene>
    <name evidence="19" type="ORF">QWI16_10115</name>
</gene>
<evidence type="ECO:0000313" key="20">
    <source>
        <dbReference type="Proteomes" id="UP001168380"/>
    </source>
</evidence>
<keyword evidence="1" id="KW-0540">Nuclease</keyword>
<comment type="catalytic activity">
    <reaction evidence="14">
        <text>ATP + H2O = ADP + phosphate + H(+)</text>
        <dbReference type="Rhea" id="RHEA:13065"/>
        <dbReference type="ChEBI" id="CHEBI:15377"/>
        <dbReference type="ChEBI" id="CHEBI:15378"/>
        <dbReference type="ChEBI" id="CHEBI:30616"/>
        <dbReference type="ChEBI" id="CHEBI:43474"/>
        <dbReference type="ChEBI" id="CHEBI:456216"/>
        <dbReference type="EC" id="5.6.2.4"/>
    </reaction>
</comment>
<comment type="caution">
    <text evidence="19">The sequence shown here is derived from an EMBL/GenBank/DDBJ whole genome shotgun (WGS) entry which is preliminary data.</text>
</comment>
<keyword evidence="20" id="KW-1185">Reference proteome</keyword>
<keyword evidence="6" id="KW-0269">Exonuclease</keyword>
<name>A0ABT8TIM1_9GAMM</name>
<dbReference type="InterPro" id="IPR027417">
    <property type="entry name" value="P-loop_NTPase"/>
</dbReference>
<feature type="region of interest" description="Disordered" evidence="16">
    <location>
        <begin position="1"/>
        <end position="29"/>
    </location>
</feature>
<feature type="domain" description="UvrD-like helicase C-terminal" evidence="18">
    <location>
        <begin position="504"/>
        <end position="790"/>
    </location>
</feature>
<keyword evidence="8" id="KW-0238">DNA-binding</keyword>
<evidence type="ECO:0000259" key="17">
    <source>
        <dbReference type="PROSITE" id="PS51198"/>
    </source>
</evidence>
<dbReference type="PROSITE" id="PS51198">
    <property type="entry name" value="UVRD_HELICASE_ATP_BIND"/>
    <property type="match status" value="1"/>
</dbReference>
<keyword evidence="3" id="KW-0227">DNA damage</keyword>
<dbReference type="PANTHER" id="PTHR11070">
    <property type="entry name" value="UVRD / RECB / PCRA DNA HELICASE FAMILY MEMBER"/>
    <property type="match status" value="1"/>
</dbReference>
<dbReference type="EMBL" id="JAULRT010000052">
    <property type="protein sequence ID" value="MDO3382526.1"/>
    <property type="molecule type" value="Genomic_DNA"/>
</dbReference>
<dbReference type="RefSeq" id="WP_302712831.1">
    <property type="nucleotide sequence ID" value="NZ_JAULRT010000052.1"/>
</dbReference>
<keyword evidence="10" id="KW-0413">Isomerase</keyword>
<keyword evidence="7 15" id="KW-0067">ATP-binding</keyword>
<keyword evidence="2 15" id="KW-0547">Nucleotide-binding</keyword>
<organism evidence="19 20">
    <name type="scientific">Gilvimarinus algae</name>
    <dbReference type="NCBI Taxonomy" id="3058037"/>
    <lineage>
        <taxon>Bacteria</taxon>
        <taxon>Pseudomonadati</taxon>
        <taxon>Pseudomonadota</taxon>
        <taxon>Gammaproteobacteria</taxon>
        <taxon>Cellvibrionales</taxon>
        <taxon>Cellvibrionaceae</taxon>
        <taxon>Gilvimarinus</taxon>
    </lineage>
</organism>
<sequence length="1147" mass="127048">MSQTKRPEDFKARQEALNPEGSFAVSAPAGSGKTGLLTHRVLKLLRRVEAPEQVLAITFTNKAASEMQERILKALDSAAHDPEPASEHDSALWLSARELLEHDRQNNWNLLRNPGRLRVQTIDGLCRSIAAQLPFQSALGALPETIDDPEPVYREAARALLHQVGQPDATGQALARLSLHLDNHLENLMALFVRLLGKREQWLPVILSIAGVSARPYLEQVLQDVIEEHQRRVTRLLAPVASELALLIDGAANYLQENQPGHPLAPLAGSAGLPESHYSALPHWLALVDVLLTADNHYRKSVTVRQGVPAGAAGKTQKARFGQIVETLEALSPEACEALGEIRTLPAPHYTDDEWQLLEGLTELLPRLAAQLWLQFAEQGGTDFTAITLAALDALGDAQAPTDIALKLDYQVRHILVDEFQDTSLPQLQLLEKLTHGWEAGDGRTLFIVGDGMQSCYGFRNANVGLFLQARQQGIGSVALTPLDLSVNFRSEAGVVNWVNRSFSGVFPAQDDISRGAVSYSPSTAFKAEGDMPAVDIYLSDYDDELTNRQSARLNEAAAIAGLVAQALQERPEDSIAVLGRNRAHLSEVTAELNRAGMAFQAQDMDSLASRMVIIDLLTLTRALLQPDNRNAWLALLRTPWFGLDLMDLHALVRSDPENSVPEPRDPGGFPFVWERLFDAQAHSELSQAGKALCVRGAEVLAQVMAQAQRKSLRDWVYGAWLALGGPAALLDDSEHTDARQFFELLERFDAGHKIRDWEGFERAINRLYAAPTQTADSKVQLMTLHKSKGLEFDTVIIPGLDRGSRADDKSLLLWRERIGPAGQNQLLLGPIAPEGQNQSPLYNYLKAEQKQQDAHEANRLLYVGCTRAIKRLILTGCCKLGTEDSLAEAKPAGHLRALWPAVGTQARRIPASLQRSTAAPTDPRELERSAIRRLTADWVAPVWQDNPRLAHLRGRELGDEENLPERETAQARQARLTGTVIHRILEQLARGPLPRDIDAYIDRNRPLWQRQLAQEGVFPDELGVQLDKVCRCVARTLNSETGRWLLDASHQDSATEVAYVGKEAGKFRRQVVDRTFVDAGQRWVIDYKTSEPLPGQPAEHFRAQLIADYTGQLRRYGALFAGENPPCRLAIFCPTLDEQQMFIEIR</sequence>
<evidence type="ECO:0000256" key="10">
    <source>
        <dbReference type="ARBA" id="ARBA00023235"/>
    </source>
</evidence>
<dbReference type="InterPro" id="IPR014016">
    <property type="entry name" value="UvrD-like_ATP-bd"/>
</dbReference>
<feature type="domain" description="UvrD-like helicase ATP-binding" evidence="17">
    <location>
        <begin position="6"/>
        <end position="492"/>
    </location>
</feature>
<evidence type="ECO:0000256" key="2">
    <source>
        <dbReference type="ARBA" id="ARBA00022741"/>
    </source>
</evidence>
<evidence type="ECO:0000256" key="9">
    <source>
        <dbReference type="ARBA" id="ARBA00023204"/>
    </source>
</evidence>
<evidence type="ECO:0000313" key="19">
    <source>
        <dbReference type="EMBL" id="MDO3382526.1"/>
    </source>
</evidence>
<evidence type="ECO:0000256" key="13">
    <source>
        <dbReference type="ARBA" id="ARBA00034923"/>
    </source>
</evidence>
<dbReference type="Pfam" id="PF00580">
    <property type="entry name" value="UvrD-helicase"/>
    <property type="match status" value="2"/>
</dbReference>
<keyword evidence="5 15" id="KW-0347">Helicase</keyword>
<evidence type="ECO:0000256" key="7">
    <source>
        <dbReference type="ARBA" id="ARBA00022840"/>
    </source>
</evidence>
<evidence type="ECO:0000256" key="12">
    <source>
        <dbReference type="ARBA" id="ARBA00034808"/>
    </source>
</evidence>
<dbReference type="Proteomes" id="UP001168380">
    <property type="component" value="Unassembled WGS sequence"/>
</dbReference>
<evidence type="ECO:0000256" key="6">
    <source>
        <dbReference type="ARBA" id="ARBA00022839"/>
    </source>
</evidence>
<accession>A0ABT8TIM1</accession>
<comment type="catalytic activity">
    <reaction evidence="11">
        <text>Couples ATP hydrolysis with the unwinding of duplex DNA by translocating in the 3'-5' direction.</text>
        <dbReference type="EC" id="5.6.2.4"/>
    </reaction>
</comment>
<evidence type="ECO:0000256" key="4">
    <source>
        <dbReference type="ARBA" id="ARBA00022801"/>
    </source>
</evidence>
<dbReference type="Gene3D" id="3.90.320.10">
    <property type="match status" value="1"/>
</dbReference>
<dbReference type="InterPro" id="IPR000212">
    <property type="entry name" value="DNA_helicase_UvrD/REP"/>
</dbReference>
<protein>
    <recommendedName>
        <fullName evidence="12">DNA 3'-5' helicase</fullName>
        <ecNumber evidence="12">5.6.2.4</ecNumber>
    </recommendedName>
    <alternativeName>
        <fullName evidence="13">DNA 3'-5' helicase II</fullName>
    </alternativeName>
</protein>
<keyword evidence="9" id="KW-0234">DNA repair</keyword>
<evidence type="ECO:0000256" key="1">
    <source>
        <dbReference type="ARBA" id="ARBA00022722"/>
    </source>
</evidence>
<reference evidence="19" key="1">
    <citation type="submission" date="2023-07" db="EMBL/GenBank/DDBJ databases">
        <title>Gilvimarinus algae sp. nov., isolated from the surface of Kelp.</title>
        <authorList>
            <person name="Sun Y.Y."/>
            <person name="Gong Y."/>
            <person name="Du Z.J."/>
        </authorList>
    </citation>
    <scope>NUCLEOTIDE SEQUENCE</scope>
    <source>
        <strain evidence="19">SDUM040014</strain>
    </source>
</reference>
<dbReference type="Pfam" id="PF12705">
    <property type="entry name" value="PDDEXK_1"/>
    <property type="match status" value="1"/>
</dbReference>
<dbReference type="PROSITE" id="PS51217">
    <property type="entry name" value="UVRD_HELICASE_CTER"/>
    <property type="match status" value="1"/>
</dbReference>
<dbReference type="InterPro" id="IPR038726">
    <property type="entry name" value="PDDEXK_AddAB-type"/>
</dbReference>
<dbReference type="InterPro" id="IPR014017">
    <property type="entry name" value="DNA_helicase_UvrD-like_C"/>
</dbReference>
<feature type="binding site" evidence="15">
    <location>
        <begin position="27"/>
        <end position="34"/>
    </location>
    <ligand>
        <name>ATP</name>
        <dbReference type="ChEBI" id="CHEBI:30616"/>
    </ligand>
</feature>
<evidence type="ECO:0000256" key="8">
    <source>
        <dbReference type="ARBA" id="ARBA00023125"/>
    </source>
</evidence>
<feature type="compositionally biased region" description="Basic and acidic residues" evidence="16">
    <location>
        <begin position="1"/>
        <end position="14"/>
    </location>
</feature>
<dbReference type="InterPro" id="IPR011335">
    <property type="entry name" value="Restrct_endonuc-II-like"/>
</dbReference>
<evidence type="ECO:0000256" key="16">
    <source>
        <dbReference type="SAM" id="MobiDB-lite"/>
    </source>
</evidence>
<evidence type="ECO:0000256" key="15">
    <source>
        <dbReference type="PROSITE-ProRule" id="PRU00560"/>
    </source>
</evidence>
<dbReference type="InterPro" id="IPR011604">
    <property type="entry name" value="PDDEXK-like_dom_sf"/>
</dbReference>
<dbReference type="SUPFAM" id="SSF52540">
    <property type="entry name" value="P-loop containing nucleoside triphosphate hydrolases"/>
    <property type="match status" value="1"/>
</dbReference>
<evidence type="ECO:0000256" key="11">
    <source>
        <dbReference type="ARBA" id="ARBA00034617"/>
    </source>
</evidence>
<evidence type="ECO:0000256" key="3">
    <source>
        <dbReference type="ARBA" id="ARBA00022763"/>
    </source>
</evidence>
<evidence type="ECO:0000256" key="5">
    <source>
        <dbReference type="ARBA" id="ARBA00022806"/>
    </source>
</evidence>
<dbReference type="SUPFAM" id="SSF52980">
    <property type="entry name" value="Restriction endonuclease-like"/>
    <property type="match status" value="1"/>
</dbReference>
<proteinExistence type="predicted"/>
<dbReference type="Pfam" id="PF13361">
    <property type="entry name" value="UvrD_C"/>
    <property type="match status" value="1"/>
</dbReference>
<dbReference type="EC" id="5.6.2.4" evidence="12"/>
<evidence type="ECO:0000256" key="14">
    <source>
        <dbReference type="ARBA" id="ARBA00048988"/>
    </source>
</evidence>
<evidence type="ECO:0000259" key="18">
    <source>
        <dbReference type="PROSITE" id="PS51217"/>
    </source>
</evidence>
<dbReference type="PANTHER" id="PTHR11070:SF2">
    <property type="entry name" value="ATP-DEPENDENT DNA HELICASE SRS2"/>
    <property type="match status" value="1"/>
</dbReference>
<keyword evidence="4 15" id="KW-0378">Hydrolase</keyword>
<dbReference type="Gene3D" id="3.40.50.300">
    <property type="entry name" value="P-loop containing nucleotide triphosphate hydrolases"/>
    <property type="match status" value="4"/>
</dbReference>